<organism evidence="1 2">
    <name type="scientific">Penicillium frequentans</name>
    <dbReference type="NCBI Taxonomy" id="3151616"/>
    <lineage>
        <taxon>Eukaryota</taxon>
        <taxon>Fungi</taxon>
        <taxon>Dikarya</taxon>
        <taxon>Ascomycota</taxon>
        <taxon>Pezizomycotina</taxon>
        <taxon>Eurotiomycetes</taxon>
        <taxon>Eurotiomycetidae</taxon>
        <taxon>Eurotiales</taxon>
        <taxon>Aspergillaceae</taxon>
        <taxon>Penicillium</taxon>
    </lineage>
</organism>
<keyword evidence="2" id="KW-1185">Reference proteome</keyword>
<evidence type="ECO:0000313" key="1">
    <source>
        <dbReference type="EMBL" id="KAJ5556504.1"/>
    </source>
</evidence>
<protein>
    <submittedName>
        <fullName evidence="1">Uncharacterized protein</fullName>
    </submittedName>
</protein>
<accession>A0AAD6GIY6</accession>
<comment type="caution">
    <text evidence="1">The sequence shown here is derived from an EMBL/GenBank/DDBJ whole genome shotgun (WGS) entry which is preliminary data.</text>
</comment>
<sequence length="230" mass="26218">MCHAIVWYHALCQHQDQSQTSTIPCFYATATGYDCLPHYQPILDIPLSGECYNCKGERKWQQMQRKNADKPLPVTADADMDEIANFDVDEIDLECHSQTPNDGYMHMWIGGTDMLATESHSDLDGWWANSWYEAHDESEEEIDLEGIEDLLPSLPCSEMEFGRDGCESDTEGDEFPDSPILGYAGSWDVILQQSQSKISKSKIPVPVNRQKLLGHVWEAYKLELFDQLTF</sequence>
<reference evidence="1 2" key="1">
    <citation type="journal article" date="2023" name="IMA Fungus">
        <title>Comparative genomic study of the Penicillium genus elucidates a diverse pangenome and 15 lateral gene transfer events.</title>
        <authorList>
            <person name="Petersen C."/>
            <person name="Sorensen T."/>
            <person name="Nielsen M.R."/>
            <person name="Sondergaard T.E."/>
            <person name="Sorensen J.L."/>
            <person name="Fitzpatrick D.A."/>
            <person name="Frisvad J.C."/>
            <person name="Nielsen K.L."/>
        </authorList>
    </citation>
    <scope>NUCLEOTIDE SEQUENCE [LARGE SCALE GENOMIC DNA]</scope>
    <source>
        <strain evidence="1 2">IBT 35679</strain>
    </source>
</reference>
<name>A0AAD6GIY6_9EURO</name>
<dbReference type="Proteomes" id="UP001220324">
    <property type="component" value="Unassembled WGS sequence"/>
</dbReference>
<dbReference type="AlphaFoldDB" id="A0AAD6GIY6"/>
<dbReference type="EMBL" id="JAQIZZ010000001">
    <property type="protein sequence ID" value="KAJ5556504.1"/>
    <property type="molecule type" value="Genomic_DNA"/>
</dbReference>
<evidence type="ECO:0000313" key="2">
    <source>
        <dbReference type="Proteomes" id="UP001220324"/>
    </source>
</evidence>
<proteinExistence type="predicted"/>
<gene>
    <name evidence="1" type="ORF">N7494_000419</name>
</gene>